<name>A0A2S9WZB8_9NEIS</name>
<dbReference type="PROSITE" id="PS51257">
    <property type="entry name" value="PROKAR_LIPOPROTEIN"/>
    <property type="match status" value="1"/>
</dbReference>
<evidence type="ECO:0008006" key="3">
    <source>
        <dbReference type="Google" id="ProtNLM"/>
    </source>
</evidence>
<evidence type="ECO:0000313" key="2">
    <source>
        <dbReference type="Proteomes" id="UP000239469"/>
    </source>
</evidence>
<dbReference type="Proteomes" id="UP000239469">
    <property type="component" value="Unassembled WGS sequence"/>
</dbReference>
<protein>
    <recommendedName>
        <fullName evidence="3">Lipoprotein</fullName>
    </recommendedName>
</protein>
<proteinExistence type="predicted"/>
<dbReference type="AlphaFoldDB" id="A0A2S9WZB8"/>
<dbReference type="RefSeq" id="WP_106078057.1">
    <property type="nucleotide sequence ID" value="NZ_MTBD01000037.1"/>
</dbReference>
<sequence>MRNLMRHLVLAGLLLGPVPTVMAGCGGLVVGAYSQTSGRLTYQYLCISNANYDDSRPVFVSGGCPPNSFPIKVAG</sequence>
<gene>
    <name evidence="1" type="ORF">BUE93_20425</name>
</gene>
<evidence type="ECO:0000313" key="1">
    <source>
        <dbReference type="EMBL" id="PRP68815.1"/>
    </source>
</evidence>
<organism evidence="1 2">
    <name type="scientific">Chromobacterium amazonense</name>
    <dbReference type="NCBI Taxonomy" id="1382803"/>
    <lineage>
        <taxon>Bacteria</taxon>
        <taxon>Pseudomonadati</taxon>
        <taxon>Pseudomonadota</taxon>
        <taxon>Betaproteobacteria</taxon>
        <taxon>Neisseriales</taxon>
        <taxon>Chromobacteriaceae</taxon>
        <taxon>Chromobacterium</taxon>
    </lineage>
</organism>
<dbReference type="EMBL" id="MTBD01000037">
    <property type="protein sequence ID" value="PRP68815.1"/>
    <property type="molecule type" value="Genomic_DNA"/>
</dbReference>
<accession>A0A2S9WZB8</accession>
<reference evidence="1 2" key="1">
    <citation type="submission" date="2017-01" db="EMBL/GenBank/DDBJ databases">
        <title>New insights into the genetic diversity of Chromobacterium isolated from tropical freshwater lake.</title>
        <authorList>
            <person name="Santos A.B."/>
            <person name="Nascimento A.M."/>
            <person name="Da Silva P.C."/>
        </authorList>
    </citation>
    <scope>NUCLEOTIDE SEQUENCE [LARGE SCALE GENOMIC DNA]</scope>
    <source>
        <strain evidence="1 2">56AF</strain>
    </source>
</reference>
<comment type="caution">
    <text evidence="1">The sequence shown here is derived from an EMBL/GenBank/DDBJ whole genome shotgun (WGS) entry which is preliminary data.</text>
</comment>